<comment type="cofactor">
    <cofactor evidence="1">
        <name>Mg(2+)</name>
        <dbReference type="ChEBI" id="CHEBI:18420"/>
    </cofactor>
</comment>
<dbReference type="EMBL" id="CP015588">
    <property type="protein sequence ID" value="APY85526.1"/>
    <property type="molecule type" value="Genomic_DNA"/>
</dbReference>
<keyword evidence="3 6" id="KW-0808">Transferase</keyword>
<keyword evidence="8" id="KW-1185">Reference proteome</keyword>
<dbReference type="Gene3D" id="1.10.600.10">
    <property type="entry name" value="Farnesyl Diphosphate Synthase"/>
    <property type="match status" value="1"/>
</dbReference>
<evidence type="ECO:0000256" key="5">
    <source>
        <dbReference type="ARBA" id="ARBA00022842"/>
    </source>
</evidence>
<dbReference type="CDD" id="cd00685">
    <property type="entry name" value="Trans_IPPS_HT"/>
    <property type="match status" value="1"/>
</dbReference>
<comment type="similarity">
    <text evidence="2 6">Belongs to the FPP/GGPP synthase family.</text>
</comment>
<proteinExistence type="inferred from homology"/>
<dbReference type="SFLD" id="SFLDS00005">
    <property type="entry name" value="Isoprenoid_Synthase_Type_I"/>
    <property type="match status" value="1"/>
</dbReference>
<dbReference type="PANTHER" id="PTHR12001">
    <property type="entry name" value="GERANYLGERANYL PYROPHOSPHATE SYNTHASE"/>
    <property type="match status" value="1"/>
</dbReference>
<dbReference type="SUPFAM" id="SSF48576">
    <property type="entry name" value="Terpenoid synthases"/>
    <property type="match status" value="1"/>
</dbReference>
<dbReference type="PANTHER" id="PTHR12001:SF85">
    <property type="entry name" value="SHORT CHAIN ISOPRENYL DIPHOSPHATE SYNTHASE"/>
    <property type="match status" value="1"/>
</dbReference>
<dbReference type="InterPro" id="IPR000092">
    <property type="entry name" value="Polyprenyl_synt"/>
</dbReference>
<dbReference type="InterPro" id="IPR008949">
    <property type="entry name" value="Isoprenoid_synthase_dom_sf"/>
</dbReference>
<keyword evidence="4" id="KW-0479">Metal-binding</keyword>
<accession>A0ABN4VDW6</accession>
<evidence type="ECO:0000313" key="8">
    <source>
        <dbReference type="Proteomes" id="UP000187191"/>
    </source>
</evidence>
<evidence type="ECO:0000256" key="3">
    <source>
        <dbReference type="ARBA" id="ARBA00022679"/>
    </source>
</evidence>
<dbReference type="SFLD" id="SFLDG01017">
    <property type="entry name" value="Polyprenyl_Transferase_Like"/>
    <property type="match status" value="1"/>
</dbReference>
<evidence type="ECO:0000256" key="4">
    <source>
        <dbReference type="ARBA" id="ARBA00022723"/>
    </source>
</evidence>
<dbReference type="Proteomes" id="UP000187191">
    <property type="component" value="Chromosome"/>
</dbReference>
<organism evidence="7 8">
    <name type="scientific">Streptomyces alfalfae</name>
    <dbReference type="NCBI Taxonomy" id="1642299"/>
    <lineage>
        <taxon>Bacteria</taxon>
        <taxon>Bacillati</taxon>
        <taxon>Actinomycetota</taxon>
        <taxon>Actinomycetes</taxon>
        <taxon>Kitasatosporales</taxon>
        <taxon>Streptomycetaceae</taxon>
        <taxon>Streptomyces</taxon>
    </lineage>
</organism>
<evidence type="ECO:0008006" key="9">
    <source>
        <dbReference type="Google" id="ProtNLM"/>
    </source>
</evidence>
<keyword evidence="5" id="KW-0460">Magnesium</keyword>
<dbReference type="InterPro" id="IPR033749">
    <property type="entry name" value="Polyprenyl_synt_CS"/>
</dbReference>
<dbReference type="PROSITE" id="PS00723">
    <property type="entry name" value="POLYPRENYL_SYNTHASE_1"/>
    <property type="match status" value="1"/>
</dbReference>
<evidence type="ECO:0000256" key="2">
    <source>
        <dbReference type="ARBA" id="ARBA00006706"/>
    </source>
</evidence>
<protein>
    <recommendedName>
        <fullName evidence="9">Polyprenyl synthetase family protein</fullName>
    </recommendedName>
</protein>
<evidence type="ECO:0000256" key="6">
    <source>
        <dbReference type="RuleBase" id="RU004466"/>
    </source>
</evidence>
<dbReference type="PROSITE" id="PS00444">
    <property type="entry name" value="POLYPRENYL_SYNTHASE_2"/>
    <property type="match status" value="1"/>
</dbReference>
<reference evidence="7 8" key="1">
    <citation type="submission" date="2016-05" db="EMBL/GenBank/DDBJ databases">
        <authorList>
            <person name="Gu J."/>
        </authorList>
    </citation>
    <scope>NUCLEOTIDE SEQUENCE [LARGE SCALE GENOMIC DNA]</scope>
    <source>
        <strain evidence="7 8">ACCC40021</strain>
    </source>
</reference>
<dbReference type="Pfam" id="PF00348">
    <property type="entry name" value="polyprenyl_synt"/>
    <property type="match status" value="1"/>
</dbReference>
<name>A0ABN4VDW6_9ACTN</name>
<evidence type="ECO:0000256" key="1">
    <source>
        <dbReference type="ARBA" id="ARBA00001946"/>
    </source>
</evidence>
<evidence type="ECO:0000313" key="7">
    <source>
        <dbReference type="EMBL" id="APY85526.1"/>
    </source>
</evidence>
<sequence>MTLSPSVPEAGLDLMGFKDAVEELLTGFLDRKAPRADSSGSPDLAAPLRHFIGAGGKRIRPILAFVGWHAAGGTGDARTVCHLAASLELFHVFALIHDDVMDSSALRRGRPTVHRALALARQGDDSNIPAAAAARFGEGAAVLIGDLAMVWSDELLTDGGATPEQWAALWPVLHAMRYEIVLGQYLDLQATGTASPDVDRALRIGRYKTAKYTVERPLHLGALTAGADQVLLDRLSAFALPLGEAFQLRDDLLGVFGDPSSTGKSALEDLRDGKATVLTALALQAATPLQRKELTDWLGNPHLTHEQGASARHVIMATGAPAQVEEMITARYRTALKALDDALLPCAARQALHDIAQAVTQRTT</sequence>
<gene>
    <name evidence="7" type="ORF">A7J05_07180</name>
</gene>
<dbReference type="RefSeq" id="WP_076683727.1">
    <property type="nucleotide sequence ID" value="NZ_CP015588.1"/>
</dbReference>